<feature type="domain" description="Pseudouridine synthase RsuA/RluA-like" evidence="3">
    <location>
        <begin position="14"/>
        <end position="160"/>
    </location>
</feature>
<dbReference type="CDD" id="cd02869">
    <property type="entry name" value="PseudoU_synth_RluA_like"/>
    <property type="match status" value="1"/>
</dbReference>
<comment type="function">
    <text evidence="2">Responsible for synthesis of pseudouridine from uracil.</text>
</comment>
<evidence type="ECO:0000259" key="3">
    <source>
        <dbReference type="Pfam" id="PF00849"/>
    </source>
</evidence>
<dbReference type="EC" id="5.4.99.-" evidence="2"/>
<comment type="caution">
    <text evidence="4">The sequence shown here is derived from an EMBL/GenBank/DDBJ whole genome shotgun (WGS) entry which is preliminary data.</text>
</comment>
<keyword evidence="2 4" id="KW-0413">Isomerase</keyword>
<gene>
    <name evidence="4" type="ORF">ABR189_14555</name>
</gene>
<dbReference type="PANTHER" id="PTHR21600:SF87">
    <property type="entry name" value="RNA PSEUDOURIDYLATE SYNTHASE DOMAIN-CONTAINING PROTEIN 1"/>
    <property type="match status" value="1"/>
</dbReference>
<dbReference type="Pfam" id="PF00849">
    <property type="entry name" value="PseudoU_synth_2"/>
    <property type="match status" value="1"/>
</dbReference>
<evidence type="ECO:0000313" key="4">
    <source>
        <dbReference type="EMBL" id="MET6998602.1"/>
    </source>
</evidence>
<keyword evidence="5" id="KW-1185">Reference proteome</keyword>
<dbReference type="GO" id="GO:0016853">
    <property type="term" value="F:isomerase activity"/>
    <property type="evidence" value="ECO:0007669"/>
    <property type="project" value="UniProtKB-KW"/>
</dbReference>
<reference evidence="4 5" key="1">
    <citation type="submission" date="2024-06" db="EMBL/GenBank/DDBJ databases">
        <title>Chitinophaga defluvii sp. nov., isolated from municipal sewage.</title>
        <authorList>
            <person name="Zhang L."/>
        </authorList>
    </citation>
    <scope>NUCLEOTIDE SEQUENCE [LARGE SCALE GENOMIC DNA]</scope>
    <source>
        <strain evidence="4 5">H8</strain>
    </source>
</reference>
<evidence type="ECO:0000256" key="2">
    <source>
        <dbReference type="RuleBase" id="RU362028"/>
    </source>
</evidence>
<dbReference type="PROSITE" id="PS01129">
    <property type="entry name" value="PSI_RLU"/>
    <property type="match status" value="1"/>
</dbReference>
<dbReference type="Gene3D" id="3.30.2350.10">
    <property type="entry name" value="Pseudouridine synthase"/>
    <property type="match status" value="1"/>
</dbReference>
<dbReference type="InterPro" id="IPR006225">
    <property type="entry name" value="PsdUridine_synth_RluC/D"/>
</dbReference>
<accession>A0ABV2T7J1</accession>
<dbReference type="InterPro" id="IPR050188">
    <property type="entry name" value="RluA_PseudoU_synthase"/>
</dbReference>
<proteinExistence type="inferred from homology"/>
<evidence type="ECO:0000313" key="5">
    <source>
        <dbReference type="Proteomes" id="UP001549749"/>
    </source>
</evidence>
<dbReference type="InterPro" id="IPR006145">
    <property type="entry name" value="PsdUridine_synth_RsuA/RluA"/>
</dbReference>
<protein>
    <recommendedName>
        <fullName evidence="2">Pseudouridine synthase</fullName>
        <ecNumber evidence="2">5.4.99.-</ecNumber>
    </recommendedName>
</protein>
<dbReference type="NCBIfam" id="TIGR00005">
    <property type="entry name" value="rluA_subfam"/>
    <property type="match status" value="1"/>
</dbReference>
<name>A0ABV2T7J1_9BACT</name>
<comment type="catalytic activity">
    <reaction evidence="2">
        <text>a uridine in RNA = a pseudouridine in RNA</text>
        <dbReference type="Rhea" id="RHEA:48348"/>
        <dbReference type="Rhea" id="RHEA-COMP:12068"/>
        <dbReference type="Rhea" id="RHEA-COMP:12069"/>
        <dbReference type="ChEBI" id="CHEBI:65314"/>
        <dbReference type="ChEBI" id="CHEBI:65315"/>
    </reaction>
</comment>
<evidence type="ECO:0000256" key="1">
    <source>
        <dbReference type="ARBA" id="ARBA00010876"/>
    </source>
</evidence>
<dbReference type="RefSeq" id="WP_354661246.1">
    <property type="nucleotide sequence ID" value="NZ_JBEXAC010000002.1"/>
</dbReference>
<dbReference type="SUPFAM" id="SSF55120">
    <property type="entry name" value="Pseudouridine synthase"/>
    <property type="match status" value="1"/>
</dbReference>
<dbReference type="Proteomes" id="UP001549749">
    <property type="component" value="Unassembled WGS sequence"/>
</dbReference>
<dbReference type="InterPro" id="IPR020103">
    <property type="entry name" value="PsdUridine_synth_cat_dom_sf"/>
</dbReference>
<comment type="similarity">
    <text evidence="1 2">Belongs to the pseudouridine synthase RluA family.</text>
</comment>
<organism evidence="4 5">
    <name type="scientific">Chitinophaga defluvii</name>
    <dbReference type="NCBI Taxonomy" id="3163343"/>
    <lineage>
        <taxon>Bacteria</taxon>
        <taxon>Pseudomonadati</taxon>
        <taxon>Bacteroidota</taxon>
        <taxon>Chitinophagia</taxon>
        <taxon>Chitinophagales</taxon>
        <taxon>Chitinophagaceae</taxon>
        <taxon>Chitinophaga</taxon>
    </lineage>
</organism>
<dbReference type="InterPro" id="IPR006224">
    <property type="entry name" value="PsdUridine_synth_RluA-like_CS"/>
</dbReference>
<dbReference type="EMBL" id="JBEXAC010000002">
    <property type="protein sequence ID" value="MET6998602.1"/>
    <property type="molecule type" value="Genomic_DNA"/>
</dbReference>
<dbReference type="PANTHER" id="PTHR21600">
    <property type="entry name" value="MITOCHONDRIAL RNA PSEUDOURIDINE SYNTHASE"/>
    <property type="match status" value="1"/>
</dbReference>
<sequence length="252" mass="28520">MRLSKEHIILETPDFVVVNKPSGLLTIPDRHNNELPCLQTSMKNAYGEIFTVHRLDRDTSGIILFARNEAAHKYYSQLFESRNVKKFYLAFVSGQLVPKQGSVNEPIMDHPVVKGKMVTNRKGKSALTDYQVQEEFGLFSLVKLQIHTGRTHQIRVHMKHLGHPVAVDELYGSDKPVMLSAIKKKFKLGKHTEEERPLLSRLALHAAQLSFTDQQGKEHLVEAPLPKDMQAVLTQLRKQAPAQKTNPDTSIS</sequence>